<dbReference type="PANTHER" id="PTHR47510:SF3">
    <property type="entry name" value="ENDO_EXONUCLEASE_PHOSPHATASE DOMAIN-CONTAINING PROTEIN"/>
    <property type="match status" value="1"/>
</dbReference>
<feature type="region of interest" description="Disordered" evidence="1">
    <location>
        <begin position="218"/>
        <end position="265"/>
    </location>
</feature>
<dbReference type="InterPro" id="IPR015095">
    <property type="entry name" value="AlkB_hom8_N"/>
</dbReference>
<evidence type="ECO:0000313" key="4">
    <source>
        <dbReference type="Proteomes" id="UP000018467"/>
    </source>
</evidence>
<dbReference type="Proteomes" id="UP000018467">
    <property type="component" value="Unassembled WGS sequence"/>
</dbReference>
<dbReference type="GO" id="GO:0008168">
    <property type="term" value="F:methyltransferase activity"/>
    <property type="evidence" value="ECO:0007669"/>
    <property type="project" value="InterPro"/>
</dbReference>
<dbReference type="Ensembl" id="ENSAMXT00000047049.1">
    <property type="protein sequence ID" value="ENSAMXP00000053753.1"/>
    <property type="gene ID" value="ENSAMXG00000039628.1"/>
</dbReference>
<reference evidence="4" key="2">
    <citation type="journal article" date="2014" name="Nat. Commun.">
        <title>The cavefish genome reveals candidate genes for eye loss.</title>
        <authorList>
            <person name="McGaugh S.E."/>
            <person name="Gross J.B."/>
            <person name="Aken B."/>
            <person name="Blin M."/>
            <person name="Borowsky R."/>
            <person name="Chalopin D."/>
            <person name="Hinaux H."/>
            <person name="Jeffery W.R."/>
            <person name="Keene A."/>
            <person name="Ma L."/>
            <person name="Minx P."/>
            <person name="Murphy D."/>
            <person name="O'Quin K.E."/>
            <person name="Retaux S."/>
            <person name="Rohner N."/>
            <person name="Searle S.M."/>
            <person name="Stahl B.A."/>
            <person name="Tabin C."/>
            <person name="Volff J.N."/>
            <person name="Yoshizawa M."/>
            <person name="Warren W.C."/>
        </authorList>
    </citation>
    <scope>NUCLEOTIDE SEQUENCE [LARGE SCALE GENOMIC DNA]</scope>
    <source>
        <strain evidence="4">female</strain>
    </source>
</reference>
<reference evidence="3" key="4">
    <citation type="submission" date="2025-09" db="UniProtKB">
        <authorList>
            <consortium name="Ensembl"/>
        </authorList>
    </citation>
    <scope>IDENTIFICATION</scope>
</reference>
<dbReference type="GO" id="GO:0016706">
    <property type="term" value="F:2-oxoglutarate-dependent dioxygenase activity"/>
    <property type="evidence" value="ECO:0007669"/>
    <property type="project" value="InterPro"/>
</dbReference>
<dbReference type="PANTHER" id="PTHR47510">
    <property type="entry name" value="REVERSE TRANSCRIPTASE DOMAIN-CONTAINING PROTEIN"/>
    <property type="match status" value="1"/>
</dbReference>
<reference evidence="4" key="1">
    <citation type="submission" date="2013-03" db="EMBL/GenBank/DDBJ databases">
        <authorList>
            <person name="Jeffery W."/>
            <person name="Warren W."/>
            <person name="Wilson R.K."/>
        </authorList>
    </citation>
    <scope>NUCLEOTIDE SEQUENCE</scope>
    <source>
        <strain evidence="4">female</strain>
    </source>
</reference>
<dbReference type="CDD" id="cd01650">
    <property type="entry name" value="RT_nLTR_like"/>
    <property type="match status" value="1"/>
</dbReference>
<dbReference type="InterPro" id="IPR000477">
    <property type="entry name" value="RT_dom"/>
</dbReference>
<evidence type="ECO:0000259" key="2">
    <source>
        <dbReference type="PROSITE" id="PS50878"/>
    </source>
</evidence>
<feature type="compositionally biased region" description="Basic and acidic residues" evidence="1">
    <location>
        <begin position="218"/>
        <end position="228"/>
    </location>
</feature>
<evidence type="ECO:0000256" key="1">
    <source>
        <dbReference type="SAM" id="MobiDB-lite"/>
    </source>
</evidence>
<keyword evidence="4" id="KW-1185">Reference proteome</keyword>
<protein>
    <recommendedName>
        <fullName evidence="2">Reverse transcriptase domain-containing protein</fullName>
    </recommendedName>
</protein>
<dbReference type="Pfam" id="PF09004">
    <property type="entry name" value="ALKBH8_N"/>
    <property type="match status" value="1"/>
</dbReference>
<dbReference type="Pfam" id="PF00078">
    <property type="entry name" value="RVT_1"/>
    <property type="match status" value="1"/>
</dbReference>
<dbReference type="Bgee" id="ENSAMXG00000039628">
    <property type="expression patterns" value="Expressed in mesonephros and 2 other cell types or tissues"/>
</dbReference>
<dbReference type="GeneTree" id="ENSGT01120000271821"/>
<reference evidence="3" key="3">
    <citation type="submission" date="2025-08" db="UniProtKB">
        <authorList>
            <consortium name="Ensembl"/>
        </authorList>
    </citation>
    <scope>IDENTIFICATION</scope>
</reference>
<proteinExistence type="predicted"/>
<evidence type="ECO:0000313" key="3">
    <source>
        <dbReference type="Ensembl" id="ENSAMXP00000053753.1"/>
    </source>
</evidence>
<feature type="domain" description="Reverse transcriptase" evidence="2">
    <location>
        <begin position="108"/>
        <end position="374"/>
    </location>
</feature>
<organism evidence="3 4">
    <name type="scientific">Astyanax mexicanus</name>
    <name type="common">Blind cave fish</name>
    <name type="synonym">Astyanax fasciatus mexicanus</name>
    <dbReference type="NCBI Taxonomy" id="7994"/>
    <lineage>
        <taxon>Eukaryota</taxon>
        <taxon>Metazoa</taxon>
        <taxon>Chordata</taxon>
        <taxon>Craniata</taxon>
        <taxon>Vertebrata</taxon>
        <taxon>Euteleostomi</taxon>
        <taxon>Actinopterygii</taxon>
        <taxon>Neopterygii</taxon>
        <taxon>Teleostei</taxon>
        <taxon>Ostariophysi</taxon>
        <taxon>Characiformes</taxon>
        <taxon>Characoidei</taxon>
        <taxon>Acestrorhamphidae</taxon>
        <taxon>Acestrorhamphinae</taxon>
        <taxon>Astyanax</taxon>
    </lineage>
</organism>
<dbReference type="AlphaFoldDB" id="A0A3B1KGT2"/>
<dbReference type="SUPFAM" id="SSF56672">
    <property type="entry name" value="DNA/RNA polymerases"/>
    <property type="match status" value="1"/>
</dbReference>
<sequence length="522" mass="58691">MGDARRMWQGIQAITNFRTMPPSCERDASLPDAPNNFYARFEAQNNTMARKTMPKPDEQVLCLTAVDVRNTLRRVNPRKAAGPDNIPGRVLRECADQLTDVLTDIFNISLCSATVPTCLKSTTIVPVPKKSTVSCIKDYRPVALTPIIMKCFERLVMRNIKTRLPSSLGPPAVCVSSQSLHGRAIHHHPSSLPHPPGEEGHLRQNAVYRLQFSIQHHHPTEPHQEAKLARPQHPPLQLDPGLSDGETPVSPVRGQHLQHHHTEHWGPQGSVLSPLLFTLLTHDCAAKHSSNSFIKFADDTTVLGLITKGDESAYREEVQRLTDWCTVNNLHLNVDKTKEMVVDFRRAQRTLSPLNIDGSSVEIVKSTKFLGVHLADNLTWTLNTSSTAKKAQQRLYFLRKLRKARLPPPILTLFYRGTIESILSSCITAWFGTCTVSDRKTLQRIVRTAERIIGVSLPSITDIYTTRCIRKATSIVNDPTHPSHELFSLLPSGRRYRSIRSSTTRFCNSFYPQAIRLLNCRD</sequence>
<dbReference type="InParanoid" id="A0A3B1KGT2"/>
<name>A0A3B1KGT2_ASTMX</name>
<dbReference type="InterPro" id="IPR043502">
    <property type="entry name" value="DNA/RNA_pol_sf"/>
</dbReference>
<dbReference type="PROSITE" id="PS50878">
    <property type="entry name" value="RT_POL"/>
    <property type="match status" value="1"/>
</dbReference>
<accession>A0A3B1KGT2</accession>